<dbReference type="GO" id="GO:0016763">
    <property type="term" value="F:pentosyltransferase activity"/>
    <property type="evidence" value="ECO:0007669"/>
    <property type="project" value="TreeGrafter"/>
</dbReference>
<dbReference type="Gene3D" id="1.25.40.10">
    <property type="entry name" value="Tetratricopeptide repeat domain"/>
    <property type="match status" value="1"/>
</dbReference>
<accession>A0A7W7ZC39</accession>
<evidence type="ECO:0000313" key="11">
    <source>
        <dbReference type="Proteomes" id="UP000540989"/>
    </source>
</evidence>
<sequence length="683" mass="76161">MHSSNRTGYYLEINPSAERPVPSYLPKIKPAHRKLFFLTLLAILAAQLIHVSGATSITWDEGHHLYDGYNTWKNFDYRLNPEVPPLVKFISALPLLHADLQVPPNQEREEQTEAYLDGRAFLIANGYDRILFPARMACVIFTLALALLLYAATSEIFGPFAALLALALFAFDPNFLAHGALVTTDVPCACLMLASIYAWYRYCKRSTTLRLFLVALAIGLSVVAKFTGIFFWPMLLLLAAGEAARRRSLRLFGQRLAALVAVAAVAYIILWSFYGFRYAPAPNGRDTNPPFAEYLHKVPRPTDAAHLELVAKHHLLPEAYIFGLANTKITENADTSYFFGHVYRHGTWLYFPAAFLIKSTLPFLILLCLAPFAWRLSRWNDRAFDLTFLLLPVVVYLAIAMSSSMNIGHRHLLPIYPFLYILAAGAALALYESNRRWAAPIAALLIWQVATSVYAAPGYMGYGNEAWGGSDQVHNYLSDANTDWGQQLKDVKLYIDKHHITNCWFAYFVDGVTEPSDYGIHCKRLPTQESTLWMNLPMDVPPEIDGTVFLSDSDLQGIEYGPGALNPYDSFHAIKPTAIIEHGLFVYDGHFSLPLASALDQAEKADTARYAKHLDAAFAHARQAVALAPQSVRTQSALADVLAEQGRSAEAHAHYAAALQNARTIEPELQADQIPSLEQKLRP</sequence>
<evidence type="ECO:0000256" key="4">
    <source>
        <dbReference type="ARBA" id="ARBA00022679"/>
    </source>
</evidence>
<dbReference type="PANTHER" id="PTHR33908:SF11">
    <property type="entry name" value="MEMBRANE PROTEIN"/>
    <property type="match status" value="1"/>
</dbReference>
<feature type="transmembrane region" description="Helical" evidence="8">
    <location>
        <begin position="211"/>
        <end position="236"/>
    </location>
</feature>
<organism evidence="10 11">
    <name type="scientific">Granulicella aggregans</name>
    <dbReference type="NCBI Taxonomy" id="474949"/>
    <lineage>
        <taxon>Bacteria</taxon>
        <taxon>Pseudomonadati</taxon>
        <taxon>Acidobacteriota</taxon>
        <taxon>Terriglobia</taxon>
        <taxon>Terriglobales</taxon>
        <taxon>Acidobacteriaceae</taxon>
        <taxon>Granulicella</taxon>
    </lineage>
</organism>
<comment type="subcellular location">
    <subcellularLocation>
        <location evidence="1">Cell membrane</location>
        <topology evidence="1">Multi-pass membrane protein</topology>
    </subcellularLocation>
</comment>
<dbReference type="AlphaFoldDB" id="A0A7W7ZC39"/>
<gene>
    <name evidence="10" type="ORF">HDF16_001752</name>
</gene>
<dbReference type="GO" id="GO:0009103">
    <property type="term" value="P:lipopolysaccharide biosynthetic process"/>
    <property type="evidence" value="ECO:0007669"/>
    <property type="project" value="UniProtKB-ARBA"/>
</dbReference>
<dbReference type="SUPFAM" id="SSF48452">
    <property type="entry name" value="TPR-like"/>
    <property type="match status" value="1"/>
</dbReference>
<dbReference type="GO" id="GO:0005886">
    <property type="term" value="C:plasma membrane"/>
    <property type="evidence" value="ECO:0007669"/>
    <property type="project" value="UniProtKB-SubCell"/>
</dbReference>
<dbReference type="Pfam" id="PF13231">
    <property type="entry name" value="PMT_2"/>
    <property type="match status" value="1"/>
</dbReference>
<protein>
    <submittedName>
        <fullName evidence="10">4-amino-4-deoxy-L-arabinose transferase-like glycosyltransferase</fullName>
    </submittedName>
</protein>
<keyword evidence="11" id="KW-1185">Reference proteome</keyword>
<dbReference type="InterPro" id="IPR011990">
    <property type="entry name" value="TPR-like_helical_dom_sf"/>
</dbReference>
<keyword evidence="3" id="KW-0328">Glycosyltransferase</keyword>
<evidence type="ECO:0000256" key="7">
    <source>
        <dbReference type="ARBA" id="ARBA00023136"/>
    </source>
</evidence>
<reference evidence="10 11" key="1">
    <citation type="submission" date="2020-08" db="EMBL/GenBank/DDBJ databases">
        <title>Genomic Encyclopedia of Type Strains, Phase IV (KMG-V): Genome sequencing to study the core and pangenomes of soil and plant-associated prokaryotes.</title>
        <authorList>
            <person name="Whitman W."/>
        </authorList>
    </citation>
    <scope>NUCLEOTIDE SEQUENCE [LARGE SCALE GENOMIC DNA]</scope>
    <source>
        <strain evidence="10 11">M8UP14</strain>
    </source>
</reference>
<feature type="transmembrane region" description="Helical" evidence="8">
    <location>
        <begin position="35"/>
        <end position="59"/>
    </location>
</feature>
<evidence type="ECO:0000256" key="6">
    <source>
        <dbReference type="ARBA" id="ARBA00022989"/>
    </source>
</evidence>
<feature type="transmembrane region" description="Helical" evidence="8">
    <location>
        <begin position="156"/>
        <end position="171"/>
    </location>
</feature>
<keyword evidence="5 8" id="KW-0812">Transmembrane</keyword>
<dbReference type="RefSeq" id="WP_184215536.1">
    <property type="nucleotide sequence ID" value="NZ_JACHIP010000002.1"/>
</dbReference>
<dbReference type="Proteomes" id="UP000540989">
    <property type="component" value="Unassembled WGS sequence"/>
</dbReference>
<evidence type="ECO:0000256" key="2">
    <source>
        <dbReference type="ARBA" id="ARBA00022475"/>
    </source>
</evidence>
<feature type="transmembrane region" description="Helical" evidence="8">
    <location>
        <begin position="386"/>
        <end position="405"/>
    </location>
</feature>
<keyword evidence="2" id="KW-1003">Cell membrane</keyword>
<name>A0A7W7ZC39_9BACT</name>
<feature type="transmembrane region" description="Helical" evidence="8">
    <location>
        <begin position="412"/>
        <end position="431"/>
    </location>
</feature>
<feature type="transmembrane region" description="Helical" evidence="8">
    <location>
        <begin position="130"/>
        <end position="149"/>
    </location>
</feature>
<evidence type="ECO:0000313" key="10">
    <source>
        <dbReference type="EMBL" id="MBB5057067.1"/>
    </source>
</evidence>
<dbReference type="EMBL" id="JACHIP010000002">
    <property type="protein sequence ID" value="MBB5057067.1"/>
    <property type="molecule type" value="Genomic_DNA"/>
</dbReference>
<proteinExistence type="predicted"/>
<evidence type="ECO:0000256" key="1">
    <source>
        <dbReference type="ARBA" id="ARBA00004651"/>
    </source>
</evidence>
<feature type="transmembrane region" description="Helical" evidence="8">
    <location>
        <begin position="256"/>
        <end position="276"/>
    </location>
</feature>
<feature type="domain" description="Glycosyltransferase RgtA/B/C/D-like" evidence="9">
    <location>
        <begin position="132"/>
        <end position="271"/>
    </location>
</feature>
<feature type="transmembrane region" description="Helical" evidence="8">
    <location>
        <begin position="437"/>
        <end position="456"/>
    </location>
</feature>
<dbReference type="InterPro" id="IPR038731">
    <property type="entry name" value="RgtA/B/C-like"/>
</dbReference>
<evidence type="ECO:0000256" key="5">
    <source>
        <dbReference type="ARBA" id="ARBA00022692"/>
    </source>
</evidence>
<evidence type="ECO:0000256" key="8">
    <source>
        <dbReference type="SAM" id="Phobius"/>
    </source>
</evidence>
<dbReference type="InterPro" id="IPR050297">
    <property type="entry name" value="LipidA_mod_glycosyltrf_83"/>
</dbReference>
<evidence type="ECO:0000256" key="3">
    <source>
        <dbReference type="ARBA" id="ARBA00022676"/>
    </source>
</evidence>
<comment type="caution">
    <text evidence="10">The sequence shown here is derived from an EMBL/GenBank/DDBJ whole genome shotgun (WGS) entry which is preliminary data.</text>
</comment>
<keyword evidence="7 8" id="KW-0472">Membrane</keyword>
<keyword evidence="6 8" id="KW-1133">Transmembrane helix</keyword>
<dbReference type="PANTHER" id="PTHR33908">
    <property type="entry name" value="MANNOSYLTRANSFERASE YKCB-RELATED"/>
    <property type="match status" value="1"/>
</dbReference>
<keyword evidence="4 10" id="KW-0808">Transferase</keyword>
<feature type="transmembrane region" description="Helical" evidence="8">
    <location>
        <begin position="348"/>
        <end position="374"/>
    </location>
</feature>
<evidence type="ECO:0000259" key="9">
    <source>
        <dbReference type="Pfam" id="PF13231"/>
    </source>
</evidence>